<reference evidence="1 2" key="1">
    <citation type="submission" date="2013-11" db="EMBL/GenBank/DDBJ databases">
        <title>Genome sequencing of Stegodyphus mimosarum.</title>
        <authorList>
            <person name="Bechsgaard J."/>
        </authorList>
    </citation>
    <scope>NUCLEOTIDE SEQUENCE [LARGE SCALE GENOMIC DNA]</scope>
</reference>
<proteinExistence type="predicted"/>
<sequence length="124" mass="14503">MIKWKIKTNVQKSEAVYFTYKTNVDLDTPLKMYDINIPWAKQAKYLGIILDQKLTWAPHITYTLNKFRGTKALFNPLIARNSCYLLKTKFLYINPCCVPSSPMPVRFGVHFVTPLLRKFNKSKI</sequence>
<dbReference type="Proteomes" id="UP000054359">
    <property type="component" value="Unassembled WGS sequence"/>
</dbReference>
<name>A0A087TH94_STEMI</name>
<keyword evidence="1" id="KW-0695">RNA-directed DNA polymerase</keyword>
<keyword evidence="2" id="KW-1185">Reference proteome</keyword>
<dbReference type="EMBL" id="KK115222">
    <property type="protein sequence ID" value="KFM64483.1"/>
    <property type="molecule type" value="Genomic_DNA"/>
</dbReference>
<dbReference type="OrthoDB" id="416454at2759"/>
<evidence type="ECO:0000313" key="2">
    <source>
        <dbReference type="Proteomes" id="UP000054359"/>
    </source>
</evidence>
<protein>
    <submittedName>
        <fullName evidence="1">Putative RNA-directed DNA polymerase from transposon BS</fullName>
    </submittedName>
</protein>
<feature type="non-terminal residue" evidence="1">
    <location>
        <position position="124"/>
    </location>
</feature>
<evidence type="ECO:0000313" key="1">
    <source>
        <dbReference type="EMBL" id="KFM64483.1"/>
    </source>
</evidence>
<keyword evidence="1" id="KW-0548">Nucleotidyltransferase</keyword>
<keyword evidence="1" id="KW-0808">Transferase</keyword>
<dbReference type="GO" id="GO:0003964">
    <property type="term" value="F:RNA-directed DNA polymerase activity"/>
    <property type="evidence" value="ECO:0007669"/>
    <property type="project" value="UniProtKB-KW"/>
</dbReference>
<dbReference type="AlphaFoldDB" id="A0A087TH94"/>
<accession>A0A087TH94</accession>
<gene>
    <name evidence="1" type="ORF">X975_15443</name>
</gene>
<organism evidence="1 2">
    <name type="scientific">Stegodyphus mimosarum</name>
    <name type="common">African social velvet spider</name>
    <dbReference type="NCBI Taxonomy" id="407821"/>
    <lineage>
        <taxon>Eukaryota</taxon>
        <taxon>Metazoa</taxon>
        <taxon>Ecdysozoa</taxon>
        <taxon>Arthropoda</taxon>
        <taxon>Chelicerata</taxon>
        <taxon>Arachnida</taxon>
        <taxon>Araneae</taxon>
        <taxon>Araneomorphae</taxon>
        <taxon>Entelegynae</taxon>
        <taxon>Eresoidea</taxon>
        <taxon>Eresidae</taxon>
        <taxon>Stegodyphus</taxon>
    </lineage>
</organism>